<dbReference type="PANTHER" id="PTHR42791:SF1">
    <property type="entry name" value="N-ACETYLTRANSFERASE DOMAIN-CONTAINING PROTEIN"/>
    <property type="match status" value="1"/>
</dbReference>
<protein>
    <submittedName>
        <fullName evidence="2">Acyl-CoA N-acyltransferase</fullName>
    </submittedName>
</protein>
<keyword evidence="3" id="KW-1185">Reference proteome</keyword>
<dbReference type="STRING" id="1884261.A0A5C3QG73"/>
<sequence length="219" mass="24513">MISIRKASRDEPKEVLSKAIECYVSAFSRVRVNMAAAGNSIDVLRQQGELRLGERFSGSCNVYLAETEDKEVVGIAVWKPPMEVEDTTGTREGSGAGEAERKILQLLPSEVSTWWQEEFVPKHKELFESSFGEQEKSAWHLAMLCVHADYQGKGIARKLTTPAMQQATSQGRSMTLDTPSPDLVSMYERFGFQLRGQADFHVPPSMDFTVYAMLCPLKK</sequence>
<dbReference type="InterPro" id="IPR016181">
    <property type="entry name" value="Acyl_CoA_acyltransferase"/>
</dbReference>
<dbReference type="EMBL" id="ML178835">
    <property type="protein sequence ID" value="TFK99158.1"/>
    <property type="molecule type" value="Genomic_DNA"/>
</dbReference>
<dbReference type="CDD" id="cd04301">
    <property type="entry name" value="NAT_SF"/>
    <property type="match status" value="1"/>
</dbReference>
<dbReference type="InterPro" id="IPR000182">
    <property type="entry name" value="GNAT_dom"/>
</dbReference>
<evidence type="ECO:0000313" key="2">
    <source>
        <dbReference type="EMBL" id="TFK99158.1"/>
    </source>
</evidence>
<dbReference type="OrthoDB" id="61113at2759"/>
<proteinExistence type="predicted"/>
<dbReference type="SUPFAM" id="SSF55729">
    <property type="entry name" value="Acyl-CoA N-acyltransferases (Nat)"/>
    <property type="match status" value="1"/>
</dbReference>
<dbReference type="InterPro" id="IPR052523">
    <property type="entry name" value="Trichothecene_AcTrans"/>
</dbReference>
<dbReference type="Proteomes" id="UP000305067">
    <property type="component" value="Unassembled WGS sequence"/>
</dbReference>
<reference evidence="2 3" key="1">
    <citation type="journal article" date="2019" name="Nat. Ecol. Evol.">
        <title>Megaphylogeny resolves global patterns of mushroom evolution.</title>
        <authorList>
            <person name="Varga T."/>
            <person name="Krizsan K."/>
            <person name="Foldi C."/>
            <person name="Dima B."/>
            <person name="Sanchez-Garcia M."/>
            <person name="Sanchez-Ramirez S."/>
            <person name="Szollosi G.J."/>
            <person name="Szarkandi J.G."/>
            <person name="Papp V."/>
            <person name="Albert L."/>
            <person name="Andreopoulos W."/>
            <person name="Angelini C."/>
            <person name="Antonin V."/>
            <person name="Barry K.W."/>
            <person name="Bougher N.L."/>
            <person name="Buchanan P."/>
            <person name="Buyck B."/>
            <person name="Bense V."/>
            <person name="Catcheside P."/>
            <person name="Chovatia M."/>
            <person name="Cooper J."/>
            <person name="Damon W."/>
            <person name="Desjardin D."/>
            <person name="Finy P."/>
            <person name="Geml J."/>
            <person name="Haridas S."/>
            <person name="Hughes K."/>
            <person name="Justo A."/>
            <person name="Karasinski D."/>
            <person name="Kautmanova I."/>
            <person name="Kiss B."/>
            <person name="Kocsube S."/>
            <person name="Kotiranta H."/>
            <person name="LaButti K.M."/>
            <person name="Lechner B.E."/>
            <person name="Liimatainen K."/>
            <person name="Lipzen A."/>
            <person name="Lukacs Z."/>
            <person name="Mihaltcheva S."/>
            <person name="Morgado L.N."/>
            <person name="Niskanen T."/>
            <person name="Noordeloos M.E."/>
            <person name="Ohm R.A."/>
            <person name="Ortiz-Santana B."/>
            <person name="Ovrebo C."/>
            <person name="Racz N."/>
            <person name="Riley R."/>
            <person name="Savchenko A."/>
            <person name="Shiryaev A."/>
            <person name="Soop K."/>
            <person name="Spirin V."/>
            <person name="Szebenyi C."/>
            <person name="Tomsovsky M."/>
            <person name="Tulloss R.E."/>
            <person name="Uehling J."/>
            <person name="Grigoriev I.V."/>
            <person name="Vagvolgyi C."/>
            <person name="Papp T."/>
            <person name="Martin F.M."/>
            <person name="Miettinen O."/>
            <person name="Hibbett D.S."/>
            <person name="Nagy L.G."/>
        </authorList>
    </citation>
    <scope>NUCLEOTIDE SEQUENCE [LARGE SCALE GENOMIC DNA]</scope>
    <source>
        <strain evidence="2 3">CBS 309.79</strain>
    </source>
</reference>
<dbReference type="GO" id="GO:0016747">
    <property type="term" value="F:acyltransferase activity, transferring groups other than amino-acyl groups"/>
    <property type="evidence" value="ECO:0007669"/>
    <property type="project" value="InterPro"/>
</dbReference>
<keyword evidence="2" id="KW-0012">Acyltransferase</keyword>
<dbReference type="Pfam" id="PF13673">
    <property type="entry name" value="Acetyltransf_10"/>
    <property type="match status" value="1"/>
</dbReference>
<organism evidence="2 3">
    <name type="scientific">Pterulicium gracile</name>
    <dbReference type="NCBI Taxonomy" id="1884261"/>
    <lineage>
        <taxon>Eukaryota</taxon>
        <taxon>Fungi</taxon>
        <taxon>Dikarya</taxon>
        <taxon>Basidiomycota</taxon>
        <taxon>Agaricomycotina</taxon>
        <taxon>Agaricomycetes</taxon>
        <taxon>Agaricomycetidae</taxon>
        <taxon>Agaricales</taxon>
        <taxon>Pleurotineae</taxon>
        <taxon>Pterulaceae</taxon>
        <taxon>Pterulicium</taxon>
    </lineage>
</organism>
<dbReference type="AlphaFoldDB" id="A0A5C3QG73"/>
<dbReference type="PROSITE" id="PS51186">
    <property type="entry name" value="GNAT"/>
    <property type="match status" value="1"/>
</dbReference>
<evidence type="ECO:0000259" key="1">
    <source>
        <dbReference type="PROSITE" id="PS51186"/>
    </source>
</evidence>
<gene>
    <name evidence="2" type="ORF">BDV98DRAFT_571786</name>
</gene>
<dbReference type="PANTHER" id="PTHR42791">
    <property type="entry name" value="GNAT FAMILY ACETYLTRANSFERASE"/>
    <property type="match status" value="1"/>
</dbReference>
<keyword evidence="2" id="KW-0808">Transferase</keyword>
<feature type="domain" description="N-acetyltransferase" evidence="1">
    <location>
        <begin position="2"/>
        <end position="218"/>
    </location>
</feature>
<name>A0A5C3QG73_9AGAR</name>
<evidence type="ECO:0000313" key="3">
    <source>
        <dbReference type="Proteomes" id="UP000305067"/>
    </source>
</evidence>
<dbReference type="Gene3D" id="3.40.630.30">
    <property type="match status" value="1"/>
</dbReference>
<accession>A0A5C3QG73</accession>